<dbReference type="Proteomes" id="UP001138793">
    <property type="component" value="Unassembled WGS sequence"/>
</dbReference>
<reference evidence="1" key="1">
    <citation type="submission" date="2021-03" db="EMBL/GenBank/DDBJ databases">
        <title>Genomic Encyclopedia of Type Strains, Phase IV (KMG-IV): sequencing the most valuable type-strain genomes for metagenomic binning, comparative biology and taxonomic classification.</title>
        <authorList>
            <person name="Goeker M."/>
        </authorList>
    </citation>
    <scope>NUCLEOTIDE SEQUENCE</scope>
    <source>
        <strain evidence="1">DSM 107338</strain>
    </source>
</reference>
<comment type="caution">
    <text evidence="1">The sequence shown here is derived from an EMBL/GenBank/DDBJ whole genome shotgun (WGS) entry which is preliminary data.</text>
</comment>
<dbReference type="AlphaFoldDB" id="A0A9X0YWK2"/>
<gene>
    <name evidence="1" type="ORF">J2Z64_004429</name>
</gene>
<accession>A0A9X0YWK2</accession>
<evidence type="ECO:0000313" key="2">
    <source>
        <dbReference type="Proteomes" id="UP001138793"/>
    </source>
</evidence>
<dbReference type="RefSeq" id="WP_149475941.1">
    <property type="nucleotide sequence ID" value="NZ_JAGGMB010000028.1"/>
</dbReference>
<protein>
    <submittedName>
        <fullName evidence="1">Uncharacterized protein</fullName>
    </submittedName>
</protein>
<organism evidence="1 2">
    <name type="scientific">Oceanobacillus polygoni</name>
    <dbReference type="NCBI Taxonomy" id="1235259"/>
    <lineage>
        <taxon>Bacteria</taxon>
        <taxon>Bacillati</taxon>
        <taxon>Bacillota</taxon>
        <taxon>Bacilli</taxon>
        <taxon>Bacillales</taxon>
        <taxon>Bacillaceae</taxon>
        <taxon>Oceanobacillus</taxon>
    </lineage>
</organism>
<evidence type="ECO:0000313" key="1">
    <source>
        <dbReference type="EMBL" id="MBP2080117.1"/>
    </source>
</evidence>
<dbReference type="EMBL" id="JAGGMB010000028">
    <property type="protein sequence ID" value="MBP2080117.1"/>
    <property type="molecule type" value="Genomic_DNA"/>
</dbReference>
<proteinExistence type="predicted"/>
<name>A0A9X0YWK2_9BACI</name>
<keyword evidence="2" id="KW-1185">Reference proteome</keyword>
<sequence length="96" mass="11476">MAVNNAIYIFRGNPFLQYIEVTKFKNDISSIFEVPKEVIGLPFQEYYAKLINDYPSYIQEIRKTFFENILYSQLKNVFVDRIESHPDLEVEKFKKV</sequence>